<dbReference type="InterPro" id="IPR036770">
    <property type="entry name" value="Ankyrin_rpt-contain_sf"/>
</dbReference>
<dbReference type="PANTHER" id="PTHR24173">
    <property type="entry name" value="ANKYRIN REPEAT CONTAINING"/>
    <property type="match status" value="1"/>
</dbReference>
<dbReference type="GeneID" id="102806918"/>
<feature type="region of interest" description="Disordered" evidence="4">
    <location>
        <begin position="408"/>
        <end position="440"/>
    </location>
</feature>
<dbReference type="SMART" id="SM00248">
    <property type="entry name" value="ANK"/>
    <property type="match status" value="5"/>
</dbReference>
<evidence type="ECO:0000256" key="1">
    <source>
        <dbReference type="ARBA" id="ARBA00022737"/>
    </source>
</evidence>
<dbReference type="SUPFAM" id="SSF48403">
    <property type="entry name" value="Ankyrin repeat"/>
    <property type="match status" value="1"/>
</dbReference>
<feature type="compositionally biased region" description="Polar residues" evidence="4">
    <location>
        <begin position="15"/>
        <end position="29"/>
    </location>
</feature>
<feature type="compositionally biased region" description="Polar residues" evidence="4">
    <location>
        <begin position="581"/>
        <end position="591"/>
    </location>
</feature>
<dbReference type="PROSITE" id="PS50297">
    <property type="entry name" value="ANK_REP_REGION"/>
    <property type="match status" value="1"/>
</dbReference>
<keyword evidence="2 3" id="KW-0040">ANK repeat</keyword>
<feature type="compositionally biased region" description="Basic residues" evidence="4">
    <location>
        <begin position="1"/>
        <end position="10"/>
    </location>
</feature>
<feature type="region of interest" description="Disordered" evidence="4">
    <location>
        <begin position="571"/>
        <end position="591"/>
    </location>
</feature>
<organism evidence="5 6">
    <name type="scientific">Saccoglossus kowalevskii</name>
    <name type="common">Acorn worm</name>
    <dbReference type="NCBI Taxonomy" id="10224"/>
    <lineage>
        <taxon>Eukaryota</taxon>
        <taxon>Metazoa</taxon>
        <taxon>Hemichordata</taxon>
        <taxon>Enteropneusta</taxon>
        <taxon>Harrimaniidae</taxon>
        <taxon>Saccoglossus</taxon>
    </lineage>
</organism>
<feature type="repeat" description="ANK" evidence="3">
    <location>
        <begin position="86"/>
        <end position="122"/>
    </location>
</feature>
<dbReference type="Gene3D" id="1.25.40.20">
    <property type="entry name" value="Ankyrin repeat-containing domain"/>
    <property type="match status" value="1"/>
</dbReference>
<protein>
    <submittedName>
        <fullName evidence="6">Ankyrin repeat and KH domain-containing protein 1-like</fullName>
    </submittedName>
</protein>
<proteinExistence type="predicted"/>
<accession>A0ABM0MLI9</accession>
<feature type="compositionally biased region" description="Low complexity" evidence="4">
    <location>
        <begin position="428"/>
        <end position="440"/>
    </location>
</feature>
<dbReference type="RefSeq" id="XP_006820880.1">
    <property type="nucleotide sequence ID" value="XM_006820817.1"/>
</dbReference>
<gene>
    <name evidence="6" type="primary">LOC102806918</name>
</gene>
<keyword evidence="1" id="KW-0677">Repeat</keyword>
<evidence type="ECO:0000256" key="3">
    <source>
        <dbReference type="PROSITE-ProRule" id="PRU00023"/>
    </source>
</evidence>
<dbReference type="Proteomes" id="UP000694865">
    <property type="component" value="Unplaced"/>
</dbReference>
<dbReference type="InterPro" id="IPR002110">
    <property type="entry name" value="Ankyrin_rpt"/>
</dbReference>
<evidence type="ECO:0000256" key="4">
    <source>
        <dbReference type="SAM" id="MobiDB-lite"/>
    </source>
</evidence>
<name>A0ABM0MLI9_SACKO</name>
<feature type="compositionally biased region" description="Basic and acidic residues" evidence="4">
    <location>
        <begin position="571"/>
        <end position="580"/>
    </location>
</feature>
<sequence length="591" mass="66577">MDSSSKKPKLGRTFTMPSNMNSSGASPNASSWYERALSITDRRRRSLGQTSGAAAIHDAIAKGKVHLARFILDAVDGDIVNALDIHGKTPLIRACKIREEKARIKAVELLLQRGADVNLRDNMGRTTLSYACELRCNDIVKILVQNNVDPNIEDNNGNTALMYCAQVGNDKAIEIVTKSFRRLGLEVDKENDEGMTPLMVSAKNGYLECAALLAQEGKAAVDRRDAVRNLNAEEWARENGCTTPEVESFSTGKKPTNVFRNRIGKLYCHPLLTSTSQSSDSDQSYNSSFEDVDEDDHDQYMEHPHCTPSKRLTKELSIEELTKKFNELQRQRGVVIAGQNLTSPSFRNYRQRKRYSMPNVIACQNYRLDVIKDEDLNSAHREEGVEQGSKEEEYQAEGYQPRIRSPKLSQTMKSSSMDDARGHKGISRQESSSSIKSHSVYESYATAERVNQSDVKVENTDNMPRHKQPTSNNGYLYKSKSEYVTVTSLPAGANTRRDKIHAPRLEKRILLTNDITPREDTLSSVESASHIEFDFESESRYRTFITPIPKENNANSDIFLPPITYKQNVSAREESCRMSENDMSSSQKWQS</sequence>
<dbReference type="PROSITE" id="PS50088">
    <property type="entry name" value="ANK_REPEAT"/>
    <property type="match status" value="2"/>
</dbReference>
<reference evidence="6" key="1">
    <citation type="submission" date="2025-08" db="UniProtKB">
        <authorList>
            <consortium name="RefSeq"/>
        </authorList>
    </citation>
    <scope>IDENTIFICATION</scope>
    <source>
        <tissue evidence="6">Testes</tissue>
    </source>
</reference>
<evidence type="ECO:0000256" key="2">
    <source>
        <dbReference type="ARBA" id="ARBA00023043"/>
    </source>
</evidence>
<dbReference type="Pfam" id="PF12796">
    <property type="entry name" value="Ank_2"/>
    <property type="match status" value="2"/>
</dbReference>
<evidence type="ECO:0000313" key="5">
    <source>
        <dbReference type="Proteomes" id="UP000694865"/>
    </source>
</evidence>
<evidence type="ECO:0000313" key="6">
    <source>
        <dbReference type="RefSeq" id="XP_006820880.1"/>
    </source>
</evidence>
<feature type="repeat" description="ANK" evidence="3">
    <location>
        <begin position="123"/>
        <end position="155"/>
    </location>
</feature>
<feature type="region of interest" description="Disordered" evidence="4">
    <location>
        <begin position="1"/>
        <end position="29"/>
    </location>
</feature>
<dbReference type="PANTHER" id="PTHR24173:SF40">
    <property type="entry name" value="AGAP006757-PA"/>
    <property type="match status" value="1"/>
</dbReference>
<keyword evidence="5" id="KW-1185">Reference proteome</keyword>